<dbReference type="EMBL" id="KV454428">
    <property type="protein sequence ID" value="ODQ81091.1"/>
    <property type="molecule type" value="Genomic_DNA"/>
</dbReference>
<reference evidence="2" key="1">
    <citation type="submission" date="2016-05" db="EMBL/GenBank/DDBJ databases">
        <title>Comparative genomics of biotechnologically important yeasts.</title>
        <authorList>
            <consortium name="DOE Joint Genome Institute"/>
            <person name="Riley R."/>
            <person name="Haridas S."/>
            <person name="Wolfe K.H."/>
            <person name="Lopes M.R."/>
            <person name="Hittinger C.T."/>
            <person name="Goker M."/>
            <person name="Salamov A."/>
            <person name="Wisecaver J."/>
            <person name="Long T.M."/>
            <person name="Aerts A.L."/>
            <person name="Barry K."/>
            <person name="Choi C."/>
            <person name="Clum A."/>
            <person name="Coughlan A.Y."/>
            <person name="Deshpande S."/>
            <person name="Douglass A.P."/>
            <person name="Hanson S.J."/>
            <person name="Klenk H.-P."/>
            <person name="Labutti K."/>
            <person name="Lapidus A."/>
            <person name="Lindquist E."/>
            <person name="Lipzen A."/>
            <person name="Meier-Kolthoff J.P."/>
            <person name="Ohm R.A."/>
            <person name="Otillar R.P."/>
            <person name="Pangilinan J."/>
            <person name="Peng Y."/>
            <person name="Rokas A."/>
            <person name="Rosa C.A."/>
            <person name="Scheuner C."/>
            <person name="Sibirny A.A."/>
            <person name="Slot J.C."/>
            <person name="Stielow J.B."/>
            <person name="Sun H."/>
            <person name="Kurtzman C.P."/>
            <person name="Blackwell M."/>
            <person name="Grigoriev I.V."/>
            <person name="Jeffries T.W."/>
        </authorList>
    </citation>
    <scope>NUCLEOTIDE SEQUENCE [LARGE SCALE GENOMIC DNA]</scope>
    <source>
        <strain evidence="2">NRRL Y-12698</strain>
    </source>
</reference>
<name>A0A1E3QTT8_9ASCO</name>
<evidence type="ECO:0000313" key="2">
    <source>
        <dbReference type="Proteomes" id="UP000094336"/>
    </source>
</evidence>
<dbReference type="AlphaFoldDB" id="A0A1E3QTT8"/>
<gene>
    <name evidence="1" type="ORF">BABINDRAFT_119976</name>
</gene>
<accession>A0A1E3QTT8</accession>
<dbReference type="RefSeq" id="XP_018986419.1">
    <property type="nucleotide sequence ID" value="XM_019126931.1"/>
</dbReference>
<keyword evidence="2" id="KW-1185">Reference proteome</keyword>
<proteinExistence type="predicted"/>
<protein>
    <submittedName>
        <fullName evidence="1">Uncharacterized protein</fullName>
    </submittedName>
</protein>
<dbReference type="Proteomes" id="UP000094336">
    <property type="component" value="Unassembled WGS sequence"/>
</dbReference>
<organism evidence="1 2">
    <name type="scientific">Babjeviella inositovora NRRL Y-12698</name>
    <dbReference type="NCBI Taxonomy" id="984486"/>
    <lineage>
        <taxon>Eukaryota</taxon>
        <taxon>Fungi</taxon>
        <taxon>Dikarya</taxon>
        <taxon>Ascomycota</taxon>
        <taxon>Saccharomycotina</taxon>
        <taxon>Pichiomycetes</taxon>
        <taxon>Serinales incertae sedis</taxon>
        <taxon>Babjeviella</taxon>
    </lineage>
</organism>
<sequence length="135" mass="14986">MFYGNMSQVLRVQLKPCFNQQRQKRVLGIKQNSRINRLTGRDLEWNAHGLDEALLRYFAWNRGSHKCPVIAPVYAGFNQTLTKKGVGGGLKMTSLDGGMASIMNSSIAFSSSQPTCQHLVCGNPVAKYTKRHASV</sequence>
<dbReference type="GeneID" id="30144785"/>
<evidence type="ECO:0000313" key="1">
    <source>
        <dbReference type="EMBL" id="ODQ81091.1"/>
    </source>
</evidence>